<dbReference type="PROSITE" id="PS00893">
    <property type="entry name" value="NUDIX_BOX"/>
    <property type="match status" value="1"/>
</dbReference>
<evidence type="ECO:0000313" key="5">
    <source>
        <dbReference type="EMBL" id="ANX10625.1"/>
    </source>
</evidence>
<organism evidence="5 6">
    <name type="scientific">Fictibacillus arsenicus</name>
    <dbReference type="NCBI Taxonomy" id="255247"/>
    <lineage>
        <taxon>Bacteria</taxon>
        <taxon>Bacillati</taxon>
        <taxon>Bacillota</taxon>
        <taxon>Bacilli</taxon>
        <taxon>Bacillales</taxon>
        <taxon>Fictibacillaceae</taxon>
        <taxon>Fictibacillus</taxon>
    </lineage>
</organism>
<dbReference type="InterPro" id="IPR020476">
    <property type="entry name" value="Nudix_hydrolase"/>
</dbReference>
<dbReference type="Gene3D" id="3.90.79.10">
    <property type="entry name" value="Nucleoside Triphosphate Pyrophosphohydrolase"/>
    <property type="match status" value="1"/>
</dbReference>
<comment type="cofactor">
    <cofactor evidence="1">
        <name>Mg(2+)</name>
        <dbReference type="ChEBI" id="CHEBI:18420"/>
    </cofactor>
</comment>
<gene>
    <name evidence="5" type="ORF">ABE41_001100</name>
</gene>
<accession>A0A1B1YZL8</accession>
<proteinExistence type="inferred from homology"/>
<keyword evidence="2 3" id="KW-0378">Hydrolase</keyword>
<evidence type="ECO:0000256" key="2">
    <source>
        <dbReference type="ARBA" id="ARBA00022801"/>
    </source>
</evidence>
<feature type="domain" description="Nudix hydrolase" evidence="4">
    <location>
        <begin position="1"/>
        <end position="128"/>
    </location>
</feature>
<dbReference type="CDD" id="cd02883">
    <property type="entry name" value="NUDIX_Hydrolase"/>
    <property type="match status" value="1"/>
</dbReference>
<name>A0A1B1YZL8_9BACL</name>
<dbReference type="AlphaFoldDB" id="A0A1B1YZL8"/>
<protein>
    <submittedName>
        <fullName evidence="5">DNA mismatch repair protein MutT</fullName>
    </submittedName>
</protein>
<dbReference type="InterPro" id="IPR000086">
    <property type="entry name" value="NUDIX_hydrolase_dom"/>
</dbReference>
<dbReference type="PANTHER" id="PTHR43046">
    <property type="entry name" value="GDP-MANNOSE MANNOSYL HYDROLASE"/>
    <property type="match status" value="1"/>
</dbReference>
<evidence type="ECO:0000313" key="6">
    <source>
        <dbReference type="Proteomes" id="UP000077412"/>
    </source>
</evidence>
<dbReference type="Proteomes" id="UP000077412">
    <property type="component" value="Chromosome"/>
</dbReference>
<dbReference type="EMBL" id="CP016761">
    <property type="protein sequence ID" value="ANX10625.1"/>
    <property type="molecule type" value="Genomic_DNA"/>
</dbReference>
<dbReference type="STRING" id="255247.ABE41_001100"/>
<dbReference type="GO" id="GO:0016787">
    <property type="term" value="F:hydrolase activity"/>
    <property type="evidence" value="ECO:0007669"/>
    <property type="project" value="UniProtKB-KW"/>
</dbReference>
<dbReference type="PANTHER" id="PTHR43046:SF2">
    <property type="entry name" value="8-OXO-DGTP DIPHOSPHATASE-RELATED"/>
    <property type="match status" value="1"/>
</dbReference>
<dbReference type="KEGG" id="far:ABE41_001100"/>
<dbReference type="SUPFAM" id="SSF55811">
    <property type="entry name" value="Nudix"/>
    <property type="match status" value="1"/>
</dbReference>
<dbReference type="PROSITE" id="PS51462">
    <property type="entry name" value="NUDIX"/>
    <property type="match status" value="1"/>
</dbReference>
<reference evidence="5 6" key="1">
    <citation type="submission" date="2016-08" db="EMBL/GenBank/DDBJ databases">
        <title>Complete genome sequence of Fictibacillus arsenicus G25-54, a strain with toxicity to nematodes and a potential arsenic-resistance activity.</title>
        <authorList>
            <person name="Zheng Z."/>
        </authorList>
    </citation>
    <scope>NUCLEOTIDE SEQUENCE [LARGE SCALE GENOMIC DNA]</scope>
    <source>
        <strain evidence="5 6">G25-54</strain>
    </source>
</reference>
<dbReference type="Pfam" id="PF00293">
    <property type="entry name" value="NUDIX"/>
    <property type="match status" value="1"/>
</dbReference>
<sequence length="136" mass="15603">MFWEGASCICLHKGKLLMVLQGTSEEEKRWSVPSGGLELGETLEGCCIREVWEETGYIVKIKEKLHIKEGVSFGINFKVQYFLGEIVSGFPKIQDPDGLIYDIRWVSFEELKHLTLSFPEDRELLMNYLAPFADII</sequence>
<dbReference type="InterPro" id="IPR015797">
    <property type="entry name" value="NUDIX_hydrolase-like_dom_sf"/>
</dbReference>
<dbReference type="PRINTS" id="PR00502">
    <property type="entry name" value="NUDIXFAMILY"/>
</dbReference>
<evidence type="ECO:0000256" key="3">
    <source>
        <dbReference type="RuleBase" id="RU003476"/>
    </source>
</evidence>
<dbReference type="RefSeq" id="WP_066285675.1">
    <property type="nucleotide sequence ID" value="NZ_CP016761.1"/>
</dbReference>
<dbReference type="OrthoDB" id="9804563at2"/>
<dbReference type="InterPro" id="IPR020084">
    <property type="entry name" value="NUDIX_hydrolase_CS"/>
</dbReference>
<keyword evidence="6" id="KW-1185">Reference proteome</keyword>
<evidence type="ECO:0000256" key="1">
    <source>
        <dbReference type="ARBA" id="ARBA00001946"/>
    </source>
</evidence>
<evidence type="ECO:0000259" key="4">
    <source>
        <dbReference type="PROSITE" id="PS51462"/>
    </source>
</evidence>
<comment type="similarity">
    <text evidence="3">Belongs to the Nudix hydrolase family.</text>
</comment>